<protein>
    <submittedName>
        <fullName evidence="1">Uncharacterized protein</fullName>
    </submittedName>
</protein>
<proteinExistence type="predicted"/>
<dbReference type="InParanoid" id="G3ICA0"/>
<sequence length="56" mass="6146">MTSHLTQQCNILASELVPTFLSLVTALNFCHCTLKGRLGHLLAPVEVTLLMFGNTF</sequence>
<organism evidence="1 2">
    <name type="scientific">Cricetulus griseus</name>
    <name type="common">Chinese hamster</name>
    <name type="synonym">Cricetulus barabensis griseus</name>
    <dbReference type="NCBI Taxonomy" id="10029"/>
    <lineage>
        <taxon>Eukaryota</taxon>
        <taxon>Metazoa</taxon>
        <taxon>Chordata</taxon>
        <taxon>Craniata</taxon>
        <taxon>Vertebrata</taxon>
        <taxon>Euteleostomi</taxon>
        <taxon>Mammalia</taxon>
        <taxon>Eutheria</taxon>
        <taxon>Euarchontoglires</taxon>
        <taxon>Glires</taxon>
        <taxon>Rodentia</taxon>
        <taxon>Myomorpha</taxon>
        <taxon>Muroidea</taxon>
        <taxon>Cricetidae</taxon>
        <taxon>Cricetinae</taxon>
        <taxon>Cricetulus</taxon>
    </lineage>
</organism>
<dbReference type="Proteomes" id="UP000001075">
    <property type="component" value="Unassembled WGS sequence"/>
</dbReference>
<reference evidence="2" key="1">
    <citation type="journal article" date="2011" name="Nat. Biotechnol.">
        <title>The genomic sequence of the Chinese hamster ovary (CHO)-K1 cell line.</title>
        <authorList>
            <person name="Xu X."/>
            <person name="Nagarajan H."/>
            <person name="Lewis N.E."/>
            <person name="Pan S."/>
            <person name="Cai Z."/>
            <person name="Liu X."/>
            <person name="Chen W."/>
            <person name="Xie M."/>
            <person name="Wang W."/>
            <person name="Hammond S."/>
            <person name="Andersen M.R."/>
            <person name="Neff N."/>
            <person name="Passarelli B."/>
            <person name="Koh W."/>
            <person name="Fan H.C."/>
            <person name="Wang J."/>
            <person name="Gui Y."/>
            <person name="Lee K.H."/>
            <person name="Betenbaugh M.J."/>
            <person name="Quake S.R."/>
            <person name="Famili I."/>
            <person name="Palsson B.O."/>
            <person name="Wang J."/>
        </authorList>
    </citation>
    <scope>NUCLEOTIDE SEQUENCE [LARGE SCALE GENOMIC DNA]</scope>
    <source>
        <strain evidence="2">CHO K1 cell line</strain>
    </source>
</reference>
<dbReference type="EMBL" id="JH001903">
    <property type="protein sequence ID" value="EGW12846.1"/>
    <property type="molecule type" value="Genomic_DNA"/>
</dbReference>
<name>G3ICA0_CRIGR</name>
<dbReference type="AlphaFoldDB" id="G3ICA0"/>
<evidence type="ECO:0000313" key="1">
    <source>
        <dbReference type="EMBL" id="EGW12846.1"/>
    </source>
</evidence>
<accession>G3ICA0</accession>
<evidence type="ECO:0000313" key="2">
    <source>
        <dbReference type="Proteomes" id="UP000001075"/>
    </source>
</evidence>
<gene>
    <name evidence="1" type="ORF">I79_021291</name>
</gene>